<evidence type="ECO:0000256" key="1">
    <source>
        <dbReference type="SAM" id="Phobius"/>
    </source>
</evidence>
<evidence type="ECO:0000313" key="2">
    <source>
        <dbReference type="EMBL" id="KAJ0403514.1"/>
    </source>
</evidence>
<gene>
    <name evidence="2" type="ORF">P43SY_010057</name>
</gene>
<feature type="transmembrane region" description="Helical" evidence="1">
    <location>
        <begin position="299"/>
        <end position="319"/>
    </location>
</feature>
<keyword evidence="1" id="KW-0472">Membrane</keyword>
<evidence type="ECO:0000313" key="3">
    <source>
        <dbReference type="Proteomes" id="UP001209570"/>
    </source>
</evidence>
<protein>
    <recommendedName>
        <fullName evidence="4">F-box domain-containing protein</fullName>
    </recommendedName>
</protein>
<name>A0AAD5LJV6_PYTIN</name>
<dbReference type="AlphaFoldDB" id="A0AAD5LJV6"/>
<dbReference type="Proteomes" id="UP001209570">
    <property type="component" value="Unassembled WGS sequence"/>
</dbReference>
<keyword evidence="3" id="KW-1185">Reference proteome</keyword>
<comment type="caution">
    <text evidence="2">The sequence shown here is derived from an EMBL/GenBank/DDBJ whole genome shotgun (WGS) entry which is preliminary data.</text>
</comment>
<organism evidence="2 3">
    <name type="scientific">Pythium insidiosum</name>
    <name type="common">Pythiosis disease agent</name>
    <dbReference type="NCBI Taxonomy" id="114742"/>
    <lineage>
        <taxon>Eukaryota</taxon>
        <taxon>Sar</taxon>
        <taxon>Stramenopiles</taxon>
        <taxon>Oomycota</taxon>
        <taxon>Peronosporomycetes</taxon>
        <taxon>Pythiales</taxon>
        <taxon>Pythiaceae</taxon>
        <taxon>Pythium</taxon>
    </lineage>
</organism>
<dbReference type="EMBL" id="JAKCXM010000080">
    <property type="protein sequence ID" value="KAJ0403514.1"/>
    <property type="molecule type" value="Genomic_DNA"/>
</dbReference>
<proteinExistence type="predicted"/>
<keyword evidence="1" id="KW-1133">Transmembrane helix</keyword>
<reference evidence="2" key="1">
    <citation type="submission" date="2021-12" db="EMBL/GenBank/DDBJ databases">
        <title>Prjna785345.</title>
        <authorList>
            <person name="Rujirawat T."/>
            <person name="Krajaejun T."/>
        </authorList>
    </citation>
    <scope>NUCLEOTIDE SEQUENCE</scope>
    <source>
        <strain evidence="2">Pi057C3</strain>
    </source>
</reference>
<keyword evidence="1" id="KW-0812">Transmembrane</keyword>
<sequence length="324" mass="36111">MASSIERLPVELTRRLLSFLDDAVVACQDSTLPRVPWELLRCMHQVSHAWSILAAELIESVLETHELLSFSVDEGPVSQTQAFCRALERRRTPLRSLQLTLDIAAIRQSFDVASACGTADRFDVAAIPWSAVFERCRSLERLDLSGLPLRSRHVAHAIDAASRYCPRLRALVLPKREWFRGPLRVGDIQAFLVPSLVDALQRWAEQGPGCGLLELATPGLLQLPRELETIDWCQLQPSHVMLEVFAAKLHPSLKRMRLPCPQSDLLTDVTLSTSKHLCQSDRRNEPAPTMLTPIRARDILSFPLALSCVAICVASSLLAKMTVS</sequence>
<accession>A0AAD5LJV6</accession>
<evidence type="ECO:0008006" key="4">
    <source>
        <dbReference type="Google" id="ProtNLM"/>
    </source>
</evidence>